<evidence type="ECO:0000313" key="3">
    <source>
        <dbReference type="EMBL" id="KAF0739666.1"/>
    </source>
</evidence>
<feature type="region of interest" description="Disordered" evidence="1">
    <location>
        <begin position="768"/>
        <end position="803"/>
    </location>
</feature>
<evidence type="ECO:0000256" key="1">
    <source>
        <dbReference type="SAM" id="MobiDB-lite"/>
    </source>
</evidence>
<dbReference type="PANTHER" id="PTHR13371">
    <property type="entry name" value="GLYCINE-, GLUTAMATE-, THIENYLCYCLOHEXYLPIPERIDINE-BINDING PROTEIN"/>
    <property type="match status" value="1"/>
</dbReference>
<feature type="region of interest" description="Disordered" evidence="1">
    <location>
        <begin position="663"/>
        <end position="695"/>
    </location>
</feature>
<dbReference type="AlphaFoldDB" id="A0A6G0XHG5"/>
<feature type="compositionally biased region" description="Polar residues" evidence="1">
    <location>
        <begin position="784"/>
        <end position="803"/>
    </location>
</feature>
<dbReference type="Proteomes" id="UP000481153">
    <property type="component" value="Unassembled WGS sequence"/>
</dbReference>
<organism evidence="3 4">
    <name type="scientific">Aphanomyces euteiches</name>
    <dbReference type="NCBI Taxonomy" id="100861"/>
    <lineage>
        <taxon>Eukaryota</taxon>
        <taxon>Sar</taxon>
        <taxon>Stramenopiles</taxon>
        <taxon>Oomycota</taxon>
        <taxon>Saprolegniomycetes</taxon>
        <taxon>Saprolegniales</taxon>
        <taxon>Verrucalvaceae</taxon>
        <taxon>Aphanomyces</taxon>
    </lineage>
</organism>
<gene>
    <name evidence="3" type="ORF">Ae201684_004836</name>
</gene>
<dbReference type="InterPro" id="IPR048739">
    <property type="entry name" value="CEP104_N"/>
</dbReference>
<dbReference type="Pfam" id="PF21038">
    <property type="entry name" value="CEP104_N"/>
    <property type="match status" value="1"/>
</dbReference>
<comment type="caution">
    <text evidence="3">The sequence shown here is derived from an EMBL/GenBank/DDBJ whole genome shotgun (WGS) entry which is preliminary data.</text>
</comment>
<evidence type="ECO:0000313" key="4">
    <source>
        <dbReference type="Proteomes" id="UP000481153"/>
    </source>
</evidence>
<dbReference type="VEuPathDB" id="FungiDB:AeMF1_001205"/>
<keyword evidence="4" id="KW-1185">Reference proteome</keyword>
<protein>
    <recommendedName>
        <fullName evidence="2">Centrosomal protein CEP104 N-terminal domain-containing protein</fullName>
    </recommendedName>
</protein>
<name>A0A6G0XHG5_9STRA</name>
<feature type="compositionally biased region" description="Polar residues" evidence="1">
    <location>
        <begin position="675"/>
        <end position="688"/>
    </location>
</feature>
<proteinExistence type="predicted"/>
<dbReference type="GO" id="GO:0005929">
    <property type="term" value="C:cilium"/>
    <property type="evidence" value="ECO:0007669"/>
    <property type="project" value="TreeGrafter"/>
</dbReference>
<dbReference type="InterPro" id="IPR052607">
    <property type="entry name" value="CEP104-like"/>
</dbReference>
<dbReference type="PANTHER" id="PTHR13371:SF0">
    <property type="entry name" value="CENTROSOMAL PROTEIN OF 104 KDA"/>
    <property type="match status" value="1"/>
</dbReference>
<dbReference type="EMBL" id="VJMJ01000063">
    <property type="protein sequence ID" value="KAF0739666.1"/>
    <property type="molecule type" value="Genomic_DNA"/>
</dbReference>
<reference evidence="3 4" key="1">
    <citation type="submission" date="2019-07" db="EMBL/GenBank/DDBJ databases">
        <title>Genomics analysis of Aphanomyces spp. identifies a new class of oomycete effector associated with host adaptation.</title>
        <authorList>
            <person name="Gaulin E."/>
        </authorList>
    </citation>
    <scope>NUCLEOTIDE SEQUENCE [LARGE SCALE GENOMIC DNA]</scope>
    <source>
        <strain evidence="3 4">ATCC 201684</strain>
    </source>
</reference>
<sequence length="853" mass="94660">MRAATTAVPFKQVYASSSDETSPIHIKRTSAFTFTPWISAKGSTFPQEVGLALAKRSFVKSMRLTTHPMYTPTKVQVWAGRLLDGASPRTSEDIQLYFTTEWQYLCSIEWSTPYVSQGGATADALIDINEPLERLKLELEAPHPGQNQHNQVALVHVELMGIPLAQPSPRHVKSKVFHSQSEVHQALLDSGVPLDVISDALERDKDVDSYTAKSIQHILAVQAACVEKEAYDFAKQLTQHIIALTDVGQKIHTLEMSKTQAIAQEDYDAALACRQNIEALEVLRERAVAAAFEVCQASQLSHLEVAPRPESLWKKAPNTIFDAAIQRWLDDERISLNAQLAVCHSSALIKARTAFMETMWGSTFMACAASPSWKARRACIETAEQYAAILVPVFDVETRYEMYDKLIQSFVADPTVPVLVALLHLVRTIYDQPTQRTNDRDSFGTAALRRGVLRPGVRRIVHAVFGYCCRYNAVLREDCVRTIRFLAQQSHVAELLIEATWLATKQATTEFETIVGLKFLQDEFIAWPSLHVTMSKETMTEVLVDMETFTKGKARDANRDVSDAAVECAALLAMVRQGNASSAWCLPSVEAHMPLFRRFPFSPTEHQQLVERAEMYAKLHNLPMQFETYMLDPPALDGFNQFNQLEKGAVVFQGHVEPRRIEPKPSMESIMSKPPSESTTAAKPSTPRQEAIPSPAKVVIAPTWLETNASATNTVAETFQPIQANHVPTEVAVLAKESKLTLVDDDEKRGETPEDDLIRPVVSIVEKPSTPSKKQQLGRIATPKKNQITPTNSSNDDPPTQTSVGVKATVAAVEPKPLVTATSAHDRIETLQVVGKVAKQVHQNNDDKKCTIS</sequence>
<accession>A0A6G0XHG5</accession>
<feature type="domain" description="Centrosomal protein CEP104 N-terminal" evidence="2">
    <location>
        <begin position="37"/>
        <end position="161"/>
    </location>
</feature>
<evidence type="ECO:0000259" key="2">
    <source>
        <dbReference type="Pfam" id="PF21038"/>
    </source>
</evidence>